<dbReference type="SUPFAM" id="SSF81338">
    <property type="entry name" value="Aquaporin-like"/>
    <property type="match status" value="1"/>
</dbReference>
<dbReference type="InterPro" id="IPR023271">
    <property type="entry name" value="Aquaporin-like"/>
</dbReference>
<name>A0A6C0BSG4_9ZZZZ</name>
<comment type="similarity">
    <text evidence="2">Belongs to the MIP/aquaporin (TC 1.A.8) family.</text>
</comment>
<evidence type="ECO:0000256" key="6">
    <source>
        <dbReference type="ARBA" id="ARBA00022989"/>
    </source>
</evidence>
<dbReference type="InterPro" id="IPR022357">
    <property type="entry name" value="MIP_CS"/>
</dbReference>
<keyword evidence="6" id="KW-1133">Transmembrane helix</keyword>
<protein>
    <recommendedName>
        <fullName evidence="9">Major intrinsic protein</fullName>
    </recommendedName>
</protein>
<sequence length="89" mass="9436">MKPDTLIVEFVGTILLVFVILSTQNPYAIGATLAIITAIGKEISGGHFNPAVTISLIFANKIEIGTLLPYISAQILGGMAGYQIYKAII</sequence>
<evidence type="ECO:0000256" key="1">
    <source>
        <dbReference type="ARBA" id="ARBA00004651"/>
    </source>
</evidence>
<evidence type="ECO:0000256" key="4">
    <source>
        <dbReference type="ARBA" id="ARBA00022475"/>
    </source>
</evidence>
<dbReference type="PRINTS" id="PR00783">
    <property type="entry name" value="MINTRINSICP"/>
</dbReference>
<dbReference type="GO" id="GO:0015250">
    <property type="term" value="F:water channel activity"/>
    <property type="evidence" value="ECO:0007669"/>
    <property type="project" value="TreeGrafter"/>
</dbReference>
<keyword evidence="3" id="KW-0813">Transport</keyword>
<dbReference type="InterPro" id="IPR034294">
    <property type="entry name" value="Aquaporin_transptr"/>
</dbReference>
<evidence type="ECO:0000256" key="3">
    <source>
        <dbReference type="ARBA" id="ARBA00022448"/>
    </source>
</evidence>
<evidence type="ECO:0008006" key="9">
    <source>
        <dbReference type="Google" id="ProtNLM"/>
    </source>
</evidence>
<dbReference type="PANTHER" id="PTHR19139">
    <property type="entry name" value="AQUAPORIN TRANSPORTER"/>
    <property type="match status" value="1"/>
</dbReference>
<dbReference type="EMBL" id="MN739226">
    <property type="protein sequence ID" value="QHS94519.1"/>
    <property type="molecule type" value="Genomic_DNA"/>
</dbReference>
<evidence type="ECO:0000256" key="2">
    <source>
        <dbReference type="ARBA" id="ARBA00006175"/>
    </source>
</evidence>
<comment type="subcellular location">
    <subcellularLocation>
        <location evidence="1">Cell membrane</location>
        <topology evidence="1">Multi-pass membrane protein</topology>
    </subcellularLocation>
</comment>
<evidence type="ECO:0000256" key="5">
    <source>
        <dbReference type="ARBA" id="ARBA00022692"/>
    </source>
</evidence>
<dbReference type="AlphaFoldDB" id="A0A6C0BSG4"/>
<accession>A0A6C0BSG4</accession>
<reference evidence="8" key="1">
    <citation type="journal article" date="2020" name="Nature">
        <title>Giant virus diversity and host interactions through global metagenomics.</title>
        <authorList>
            <person name="Schulz F."/>
            <person name="Roux S."/>
            <person name="Paez-Espino D."/>
            <person name="Jungbluth S."/>
            <person name="Walsh D.A."/>
            <person name="Denef V.J."/>
            <person name="McMahon K.D."/>
            <person name="Konstantinidis K.T."/>
            <person name="Eloe-Fadrosh E.A."/>
            <person name="Kyrpides N.C."/>
            <person name="Woyke T."/>
        </authorList>
    </citation>
    <scope>NUCLEOTIDE SEQUENCE</scope>
    <source>
        <strain evidence="8">GVMAG-M-3300018416-45</strain>
    </source>
</reference>
<evidence type="ECO:0000313" key="8">
    <source>
        <dbReference type="EMBL" id="QHS94519.1"/>
    </source>
</evidence>
<evidence type="ECO:0000256" key="7">
    <source>
        <dbReference type="ARBA" id="ARBA00023136"/>
    </source>
</evidence>
<dbReference type="PANTHER" id="PTHR19139:SF199">
    <property type="entry name" value="MIP17260P"/>
    <property type="match status" value="1"/>
</dbReference>
<dbReference type="Gene3D" id="1.20.1080.10">
    <property type="entry name" value="Glycerol uptake facilitator protein"/>
    <property type="match status" value="1"/>
</dbReference>
<proteinExistence type="inferred from homology"/>
<organism evidence="8">
    <name type="scientific">viral metagenome</name>
    <dbReference type="NCBI Taxonomy" id="1070528"/>
    <lineage>
        <taxon>unclassified sequences</taxon>
        <taxon>metagenomes</taxon>
        <taxon>organismal metagenomes</taxon>
    </lineage>
</organism>
<keyword evidence="7" id="KW-0472">Membrane</keyword>
<dbReference type="Pfam" id="PF00230">
    <property type="entry name" value="MIP"/>
    <property type="match status" value="1"/>
</dbReference>
<keyword evidence="5" id="KW-0812">Transmembrane</keyword>
<dbReference type="InterPro" id="IPR000425">
    <property type="entry name" value="MIP"/>
</dbReference>
<keyword evidence="4" id="KW-1003">Cell membrane</keyword>
<dbReference type="PROSITE" id="PS00221">
    <property type="entry name" value="MIP"/>
    <property type="match status" value="1"/>
</dbReference>
<dbReference type="GO" id="GO:0005886">
    <property type="term" value="C:plasma membrane"/>
    <property type="evidence" value="ECO:0007669"/>
    <property type="project" value="UniProtKB-SubCell"/>
</dbReference>